<gene>
    <name evidence="2" type="ORF">DCAF_LOCUS25381</name>
</gene>
<name>A0AAV1SPR5_9ROSI</name>
<feature type="region of interest" description="Disordered" evidence="1">
    <location>
        <begin position="62"/>
        <end position="88"/>
    </location>
</feature>
<accession>A0AAV1SPR5</accession>
<proteinExistence type="predicted"/>
<reference evidence="2 3" key="1">
    <citation type="submission" date="2024-01" db="EMBL/GenBank/DDBJ databases">
        <authorList>
            <person name="Waweru B."/>
        </authorList>
    </citation>
    <scope>NUCLEOTIDE SEQUENCE [LARGE SCALE GENOMIC DNA]</scope>
</reference>
<feature type="compositionally biased region" description="Polar residues" evidence="1">
    <location>
        <begin position="79"/>
        <end position="88"/>
    </location>
</feature>
<comment type="caution">
    <text evidence="2">The sequence shown here is derived from an EMBL/GenBank/DDBJ whole genome shotgun (WGS) entry which is preliminary data.</text>
</comment>
<evidence type="ECO:0000313" key="3">
    <source>
        <dbReference type="Proteomes" id="UP001314170"/>
    </source>
</evidence>
<dbReference type="AlphaFoldDB" id="A0AAV1SPR5"/>
<dbReference type="EMBL" id="CAWUPB010001195">
    <property type="protein sequence ID" value="CAK7354870.1"/>
    <property type="molecule type" value="Genomic_DNA"/>
</dbReference>
<evidence type="ECO:0000256" key="1">
    <source>
        <dbReference type="SAM" id="MobiDB-lite"/>
    </source>
</evidence>
<dbReference type="Proteomes" id="UP001314170">
    <property type="component" value="Unassembled WGS sequence"/>
</dbReference>
<sequence>MCYATQTLHNTGYPNQGRKFPVACNGGNSKMTYSYDSEFLVESAVKSLDSFIKKNGISTTQNKMDRNYEGRKGKGFGSGHSSIQPDLV</sequence>
<feature type="compositionally biased region" description="Basic and acidic residues" evidence="1">
    <location>
        <begin position="63"/>
        <end position="72"/>
    </location>
</feature>
<organism evidence="2 3">
    <name type="scientific">Dovyalis caffra</name>
    <dbReference type="NCBI Taxonomy" id="77055"/>
    <lineage>
        <taxon>Eukaryota</taxon>
        <taxon>Viridiplantae</taxon>
        <taxon>Streptophyta</taxon>
        <taxon>Embryophyta</taxon>
        <taxon>Tracheophyta</taxon>
        <taxon>Spermatophyta</taxon>
        <taxon>Magnoliopsida</taxon>
        <taxon>eudicotyledons</taxon>
        <taxon>Gunneridae</taxon>
        <taxon>Pentapetalae</taxon>
        <taxon>rosids</taxon>
        <taxon>fabids</taxon>
        <taxon>Malpighiales</taxon>
        <taxon>Salicaceae</taxon>
        <taxon>Flacourtieae</taxon>
        <taxon>Dovyalis</taxon>
    </lineage>
</organism>
<protein>
    <submittedName>
        <fullName evidence="2">Uncharacterized protein</fullName>
    </submittedName>
</protein>
<evidence type="ECO:0000313" key="2">
    <source>
        <dbReference type="EMBL" id="CAK7354870.1"/>
    </source>
</evidence>
<keyword evidence="3" id="KW-1185">Reference proteome</keyword>